<comment type="caution">
    <text evidence="2">The sequence shown here is derived from an EMBL/GenBank/DDBJ whole genome shotgun (WGS) entry which is preliminary data.</text>
</comment>
<dbReference type="Proteomes" id="UP000432209">
    <property type="component" value="Unassembled WGS sequence"/>
</dbReference>
<proteinExistence type="predicted"/>
<keyword evidence="2" id="KW-0489">Methyltransferase</keyword>
<dbReference type="PANTHER" id="PTHR34203">
    <property type="entry name" value="METHYLTRANSFERASE, FKBM FAMILY PROTEIN"/>
    <property type="match status" value="1"/>
</dbReference>
<dbReference type="EMBL" id="WIPH01000019">
    <property type="protein sequence ID" value="MQR99388.1"/>
    <property type="molecule type" value="Genomic_DNA"/>
</dbReference>
<dbReference type="CDD" id="cd02440">
    <property type="entry name" value="AdoMet_MTases"/>
    <property type="match status" value="1"/>
</dbReference>
<evidence type="ECO:0000259" key="1">
    <source>
        <dbReference type="Pfam" id="PF05050"/>
    </source>
</evidence>
<sequence length="282" mass="31876">MSEHSDPSSEHVVLDGHSPVRALPFGSYPLTDVQKKIRKIFFNTPLGYSRLRRPFMERFKRDCSSGPVDATLFGLKVRFHPQDNQTDAKSAVNGVCYNYRELKWLRRHLPKGGTFVDVGANMGFFSLYAAQREARVIAIEPNPVLFERLTTNMRLNGMQADLLRVAVGDQEGSGQLVQVNRDFGGGRIGAGHGAAVRIRPLLDILQSCDVTAVHVLKIDIEGYEDRALLPFFREAPAALWPDHLIMEDSEHGRWAQDVFPVLRRCGYERRSRSRGNILLSRF</sequence>
<organism evidence="2 3">
    <name type="scientific">Gluconobacter aidae</name>
    <dbReference type="NCBI Taxonomy" id="2662454"/>
    <lineage>
        <taxon>Bacteria</taxon>
        <taxon>Pseudomonadati</taxon>
        <taxon>Pseudomonadota</taxon>
        <taxon>Alphaproteobacteria</taxon>
        <taxon>Acetobacterales</taxon>
        <taxon>Acetobacteraceae</taxon>
        <taxon>Gluconobacter</taxon>
    </lineage>
</organism>
<dbReference type="RefSeq" id="WP_153431063.1">
    <property type="nucleotide sequence ID" value="NZ_WIPH01000019.1"/>
</dbReference>
<keyword evidence="2" id="KW-0808">Transferase</keyword>
<dbReference type="GO" id="GO:0008168">
    <property type="term" value="F:methyltransferase activity"/>
    <property type="evidence" value="ECO:0007669"/>
    <property type="project" value="UniProtKB-KW"/>
</dbReference>
<dbReference type="NCBIfam" id="TIGR01444">
    <property type="entry name" value="fkbM_fam"/>
    <property type="match status" value="1"/>
</dbReference>
<dbReference type="PANTHER" id="PTHR34203:SF15">
    <property type="entry name" value="SLL1173 PROTEIN"/>
    <property type="match status" value="1"/>
</dbReference>
<keyword evidence="3" id="KW-1185">Reference proteome</keyword>
<dbReference type="Gene3D" id="3.40.50.150">
    <property type="entry name" value="Vaccinia Virus protein VP39"/>
    <property type="match status" value="1"/>
</dbReference>
<feature type="domain" description="Methyltransferase FkbM" evidence="1">
    <location>
        <begin position="117"/>
        <end position="267"/>
    </location>
</feature>
<gene>
    <name evidence="2" type="ORF">GFJ39_09300</name>
</gene>
<dbReference type="InterPro" id="IPR029063">
    <property type="entry name" value="SAM-dependent_MTases_sf"/>
</dbReference>
<name>A0A7X1VN51_9PROT</name>
<accession>A0A7X1VN51</accession>
<dbReference type="InterPro" id="IPR052514">
    <property type="entry name" value="SAM-dependent_MTase"/>
</dbReference>
<reference evidence="2 3" key="1">
    <citation type="submission" date="2019-10" db="EMBL/GenBank/DDBJ databases">
        <title>Gluconobacter aidae sp. nov., a novel species of acetic acid bacteria isolated in Thailand.</title>
        <authorList>
            <person name="Yukphan P."/>
            <person name="Charoenyingcharoen P."/>
            <person name="Malimas S."/>
            <person name="Muramatsu Y."/>
            <person name="Nakagawa Y."/>
            <person name="Tanasupawat S."/>
            <person name="Yamada Y."/>
        </authorList>
    </citation>
    <scope>NUCLEOTIDE SEQUENCE [LARGE SCALE GENOMIC DNA]</scope>
    <source>
        <strain evidence="2 3">AC10</strain>
    </source>
</reference>
<dbReference type="GO" id="GO:0032259">
    <property type="term" value="P:methylation"/>
    <property type="evidence" value="ECO:0007669"/>
    <property type="project" value="UniProtKB-KW"/>
</dbReference>
<dbReference type="AlphaFoldDB" id="A0A7X1VN51"/>
<dbReference type="InterPro" id="IPR006342">
    <property type="entry name" value="FkbM_mtfrase"/>
</dbReference>
<dbReference type="SUPFAM" id="SSF53335">
    <property type="entry name" value="S-adenosyl-L-methionine-dependent methyltransferases"/>
    <property type="match status" value="1"/>
</dbReference>
<protein>
    <submittedName>
        <fullName evidence="2">FkbM family methyltransferase</fullName>
    </submittedName>
</protein>
<dbReference type="Pfam" id="PF05050">
    <property type="entry name" value="Methyltransf_21"/>
    <property type="match status" value="1"/>
</dbReference>
<evidence type="ECO:0000313" key="2">
    <source>
        <dbReference type="EMBL" id="MQR99388.1"/>
    </source>
</evidence>
<evidence type="ECO:0000313" key="3">
    <source>
        <dbReference type="Proteomes" id="UP000432209"/>
    </source>
</evidence>